<dbReference type="SUPFAM" id="SSF52200">
    <property type="entry name" value="Toll/Interleukin receptor TIR domain"/>
    <property type="match status" value="1"/>
</dbReference>
<evidence type="ECO:0000313" key="3">
    <source>
        <dbReference type="Proteomes" id="UP000294927"/>
    </source>
</evidence>
<gene>
    <name evidence="2" type="ORF">CLV71_102120</name>
</gene>
<feature type="domain" description="TIR" evidence="1">
    <location>
        <begin position="10"/>
        <end position="125"/>
    </location>
</feature>
<evidence type="ECO:0000313" key="2">
    <source>
        <dbReference type="EMBL" id="TDV56059.1"/>
    </source>
</evidence>
<dbReference type="Gene3D" id="3.40.50.10140">
    <property type="entry name" value="Toll/interleukin-1 receptor homology (TIR) domain"/>
    <property type="match status" value="1"/>
</dbReference>
<reference evidence="2 3" key="1">
    <citation type="submission" date="2019-03" db="EMBL/GenBank/DDBJ databases">
        <title>Genomic Encyclopedia of Archaeal and Bacterial Type Strains, Phase II (KMG-II): from individual species to whole genera.</title>
        <authorList>
            <person name="Goeker M."/>
        </authorList>
    </citation>
    <scope>NUCLEOTIDE SEQUENCE [LARGE SCALE GENOMIC DNA]</scope>
    <source>
        <strain evidence="2 3">DSM 45499</strain>
    </source>
</reference>
<dbReference type="EMBL" id="SOCP01000002">
    <property type="protein sequence ID" value="TDV56059.1"/>
    <property type="molecule type" value="Genomic_DNA"/>
</dbReference>
<dbReference type="SUPFAM" id="SSF52540">
    <property type="entry name" value="P-loop containing nucleoside triphosphate hydrolases"/>
    <property type="match status" value="1"/>
</dbReference>
<comment type="caution">
    <text evidence="2">The sequence shown here is derived from an EMBL/GenBank/DDBJ whole genome shotgun (WGS) entry which is preliminary data.</text>
</comment>
<dbReference type="InterPro" id="IPR035897">
    <property type="entry name" value="Toll_tir_struct_dom_sf"/>
</dbReference>
<protein>
    <submittedName>
        <fullName evidence="2">Tetratricopeptide repeat protein</fullName>
    </submittedName>
</protein>
<dbReference type="InterPro" id="IPR011990">
    <property type="entry name" value="TPR-like_helical_dom_sf"/>
</dbReference>
<dbReference type="InterPro" id="IPR000157">
    <property type="entry name" value="TIR_dom"/>
</dbReference>
<dbReference type="SUPFAM" id="SSF48452">
    <property type="entry name" value="TPR-like"/>
    <property type="match status" value="1"/>
</dbReference>
<dbReference type="Proteomes" id="UP000294927">
    <property type="component" value="Unassembled WGS sequence"/>
</dbReference>
<dbReference type="Pfam" id="PF13676">
    <property type="entry name" value="TIR_2"/>
    <property type="match status" value="1"/>
</dbReference>
<dbReference type="Pfam" id="PF13424">
    <property type="entry name" value="TPR_12"/>
    <property type="match status" value="1"/>
</dbReference>
<sequence>MTAADDDYDVAVSFAGEHREYVEAVVRAAKALGLRVFYDRDMTNELWGKNFLTAFRKVYSSATRYFVPFISVEYFSKPYPRDEFSYAMLRAVERGDDYILPFLMDDAEIPPELLHPHIGYLRAADHTPRQLAERLRIKVDQARAAGQTPQTMGRLVQDALQVDPTFPADIPDFTNRVDEIEASRQHASTARPVIVFHGMGGVGKSKLAIHLAHGFGKGRSDRLVYLNMRGHQREPIDPVDAVDVLLSRLDIVPEGKPQLKFDQWHVAAARTKAILLLDNVETADQAEPLIPNSGSTLVLITCRSLIGLDAAKFVHVREFDDHAAASMVGGIVSVAESVVTEVAEVLLRTAQDAAVADGDIPALARFSLTLADLLGNRGESAEAIQVLESALTHDMTAGDRSGLLASRGARLRELDDHAHAISTLEEAVALAREWGEDRHTAWTLNYLGLAYEMGGRQDDALRVEGEAQRIYEGLDDAGGVTWVIGYRSRTLESLGRYDEVEHSLLEALEAIRRRPQPALGAEAWVAHRLCEFFQATEQHAKLANSARDLLGVANAMDNNILREQARGFLEHVMPGDGLAEPR</sequence>
<organism evidence="2 3">
    <name type="scientific">Actinophytocola oryzae</name>
    <dbReference type="NCBI Taxonomy" id="502181"/>
    <lineage>
        <taxon>Bacteria</taxon>
        <taxon>Bacillati</taxon>
        <taxon>Actinomycetota</taxon>
        <taxon>Actinomycetes</taxon>
        <taxon>Pseudonocardiales</taxon>
        <taxon>Pseudonocardiaceae</taxon>
    </lineage>
</organism>
<evidence type="ECO:0000259" key="1">
    <source>
        <dbReference type="Pfam" id="PF13676"/>
    </source>
</evidence>
<dbReference type="AlphaFoldDB" id="A0A4R7W2E9"/>
<accession>A0A4R7W2E9</accession>
<dbReference type="GO" id="GO:0007165">
    <property type="term" value="P:signal transduction"/>
    <property type="evidence" value="ECO:0007669"/>
    <property type="project" value="InterPro"/>
</dbReference>
<dbReference type="PANTHER" id="PTHR47691">
    <property type="entry name" value="REGULATOR-RELATED"/>
    <property type="match status" value="1"/>
</dbReference>
<dbReference type="Gene3D" id="3.40.50.300">
    <property type="entry name" value="P-loop containing nucleotide triphosphate hydrolases"/>
    <property type="match status" value="1"/>
</dbReference>
<dbReference type="PANTHER" id="PTHR47691:SF3">
    <property type="entry name" value="HTH-TYPE TRANSCRIPTIONAL REGULATOR RV0890C-RELATED"/>
    <property type="match status" value="1"/>
</dbReference>
<dbReference type="RefSeq" id="WP_133901351.1">
    <property type="nucleotide sequence ID" value="NZ_SOCP01000002.1"/>
</dbReference>
<dbReference type="Gene3D" id="1.25.40.10">
    <property type="entry name" value="Tetratricopeptide repeat domain"/>
    <property type="match status" value="1"/>
</dbReference>
<proteinExistence type="predicted"/>
<dbReference type="OrthoDB" id="4350312at2"/>
<name>A0A4R7W2E9_9PSEU</name>
<dbReference type="InterPro" id="IPR027417">
    <property type="entry name" value="P-loop_NTPase"/>
</dbReference>
<keyword evidence="3" id="KW-1185">Reference proteome</keyword>